<sequence length="254" mass="28164">MPSSRNMLDDLSGEALLSKSSEDGYKLIESITANIYQWAVTMATSNLTQKRTTGFHEVTKMISLITHVAQIHQMIKNMMTLEVTKPEPVKVVTNTSEVACVYYGGAHKFEEYSTNPVSFNYVERTNIKTLTVTLTIQVGAITPISYGVITKINQSLKQLNYHNILLAFLYLIMLCSTEAPASASAIKNLETCQVIKLQSGKEYEGFTPRNKQSSEELPAHDSSKDDVESTKEPSLEGHNEEIVNKNSIGMTSNS</sequence>
<feature type="region of interest" description="Disordered" evidence="1">
    <location>
        <begin position="204"/>
        <end position="254"/>
    </location>
</feature>
<comment type="caution">
    <text evidence="2">The sequence shown here is derived from an EMBL/GenBank/DDBJ whole genome shotgun (WGS) entry which is preliminary data.</text>
</comment>
<name>A0A9D4XLQ3_PEA</name>
<dbReference type="EMBL" id="JAMSHJ010000004">
    <property type="protein sequence ID" value="KAI5420976.1"/>
    <property type="molecule type" value="Genomic_DNA"/>
</dbReference>
<feature type="compositionally biased region" description="Basic and acidic residues" evidence="1">
    <location>
        <begin position="212"/>
        <end position="243"/>
    </location>
</feature>
<protein>
    <submittedName>
        <fullName evidence="2">Uncharacterized protein</fullName>
    </submittedName>
</protein>
<evidence type="ECO:0000313" key="2">
    <source>
        <dbReference type="EMBL" id="KAI5420976.1"/>
    </source>
</evidence>
<evidence type="ECO:0000256" key="1">
    <source>
        <dbReference type="SAM" id="MobiDB-lite"/>
    </source>
</evidence>
<dbReference type="Proteomes" id="UP001058974">
    <property type="component" value="Chromosome 4"/>
</dbReference>
<proteinExistence type="predicted"/>
<evidence type="ECO:0000313" key="3">
    <source>
        <dbReference type="Proteomes" id="UP001058974"/>
    </source>
</evidence>
<dbReference type="AlphaFoldDB" id="A0A9D4XLQ3"/>
<gene>
    <name evidence="2" type="ORF">KIW84_044719</name>
</gene>
<dbReference type="Gramene" id="Psat04G0471900-T1">
    <property type="protein sequence ID" value="KAI5420976.1"/>
    <property type="gene ID" value="KIW84_044719"/>
</dbReference>
<organism evidence="2 3">
    <name type="scientific">Pisum sativum</name>
    <name type="common">Garden pea</name>
    <name type="synonym">Lathyrus oleraceus</name>
    <dbReference type="NCBI Taxonomy" id="3888"/>
    <lineage>
        <taxon>Eukaryota</taxon>
        <taxon>Viridiplantae</taxon>
        <taxon>Streptophyta</taxon>
        <taxon>Embryophyta</taxon>
        <taxon>Tracheophyta</taxon>
        <taxon>Spermatophyta</taxon>
        <taxon>Magnoliopsida</taxon>
        <taxon>eudicotyledons</taxon>
        <taxon>Gunneridae</taxon>
        <taxon>Pentapetalae</taxon>
        <taxon>rosids</taxon>
        <taxon>fabids</taxon>
        <taxon>Fabales</taxon>
        <taxon>Fabaceae</taxon>
        <taxon>Papilionoideae</taxon>
        <taxon>50 kb inversion clade</taxon>
        <taxon>NPAAA clade</taxon>
        <taxon>Hologalegina</taxon>
        <taxon>IRL clade</taxon>
        <taxon>Fabeae</taxon>
        <taxon>Lathyrus</taxon>
    </lineage>
</organism>
<feature type="compositionally biased region" description="Polar residues" evidence="1">
    <location>
        <begin position="244"/>
        <end position="254"/>
    </location>
</feature>
<keyword evidence="3" id="KW-1185">Reference proteome</keyword>
<reference evidence="2 3" key="1">
    <citation type="journal article" date="2022" name="Nat. Genet.">
        <title>Improved pea reference genome and pan-genome highlight genomic features and evolutionary characteristics.</title>
        <authorList>
            <person name="Yang T."/>
            <person name="Liu R."/>
            <person name="Luo Y."/>
            <person name="Hu S."/>
            <person name="Wang D."/>
            <person name="Wang C."/>
            <person name="Pandey M.K."/>
            <person name="Ge S."/>
            <person name="Xu Q."/>
            <person name="Li N."/>
            <person name="Li G."/>
            <person name="Huang Y."/>
            <person name="Saxena R.K."/>
            <person name="Ji Y."/>
            <person name="Li M."/>
            <person name="Yan X."/>
            <person name="He Y."/>
            <person name="Liu Y."/>
            <person name="Wang X."/>
            <person name="Xiang C."/>
            <person name="Varshney R.K."/>
            <person name="Ding H."/>
            <person name="Gao S."/>
            <person name="Zong X."/>
        </authorList>
    </citation>
    <scope>NUCLEOTIDE SEQUENCE [LARGE SCALE GENOMIC DNA]</scope>
    <source>
        <strain evidence="2 3">cv. Zhongwan 6</strain>
    </source>
</reference>
<accession>A0A9D4XLQ3</accession>